<keyword evidence="1" id="KW-0433">Leucine-rich repeat</keyword>
<dbReference type="eggNOG" id="KOG0619">
    <property type="taxonomic scope" value="Eukaryota"/>
</dbReference>
<sequence>MTLPLISIFSERVTSSSLSVLRPLGAAQISYLYSNELASLPAGLFDGNDGLRNIYLNGNQLDSLPVELLDGLGSLRNLYLHGNQLASLPAGLLDGLDALQLLSPLLTDDSLFLPDGFEDGGICSCPEEDGACESDESCAPGTDGYTCSTDGGGDDELSAAVVAEADEEADTQEGNVAAGTGAFFRSGGLFAAAATAVAAASFATQLLAGQ</sequence>
<keyword evidence="2" id="KW-0677">Repeat</keyword>
<evidence type="ECO:0000313" key="4">
    <source>
        <dbReference type="Proteomes" id="UP000002630"/>
    </source>
</evidence>
<organism evidence="3 4">
    <name type="scientific">Ectocarpus siliculosus</name>
    <name type="common">Brown alga</name>
    <name type="synonym">Conferva siliculosa</name>
    <dbReference type="NCBI Taxonomy" id="2880"/>
    <lineage>
        <taxon>Eukaryota</taxon>
        <taxon>Sar</taxon>
        <taxon>Stramenopiles</taxon>
        <taxon>Ochrophyta</taxon>
        <taxon>PX clade</taxon>
        <taxon>Phaeophyceae</taxon>
        <taxon>Ectocarpales</taxon>
        <taxon>Ectocarpaceae</taxon>
        <taxon>Ectocarpus</taxon>
    </lineage>
</organism>
<reference evidence="3 4" key="1">
    <citation type="journal article" date="2010" name="Nature">
        <title>The Ectocarpus genome and the independent evolution of multicellularity in brown algae.</title>
        <authorList>
            <person name="Cock J.M."/>
            <person name="Sterck L."/>
            <person name="Rouze P."/>
            <person name="Scornet D."/>
            <person name="Allen A.E."/>
            <person name="Amoutzias G."/>
            <person name="Anthouard V."/>
            <person name="Artiguenave F."/>
            <person name="Aury J.M."/>
            <person name="Badger J.H."/>
            <person name="Beszteri B."/>
            <person name="Billiau K."/>
            <person name="Bonnet E."/>
            <person name="Bothwell J.H."/>
            <person name="Bowler C."/>
            <person name="Boyen C."/>
            <person name="Brownlee C."/>
            <person name="Carrano C.J."/>
            <person name="Charrier B."/>
            <person name="Cho G.Y."/>
            <person name="Coelho S.M."/>
            <person name="Collen J."/>
            <person name="Corre E."/>
            <person name="Da Silva C."/>
            <person name="Delage L."/>
            <person name="Delaroque N."/>
            <person name="Dittami S.M."/>
            <person name="Doulbeau S."/>
            <person name="Elias M."/>
            <person name="Farnham G."/>
            <person name="Gachon C.M."/>
            <person name="Gschloessl B."/>
            <person name="Heesch S."/>
            <person name="Jabbari K."/>
            <person name="Jubin C."/>
            <person name="Kawai H."/>
            <person name="Kimura K."/>
            <person name="Kloareg B."/>
            <person name="Kupper F.C."/>
            <person name="Lang D."/>
            <person name="Le Bail A."/>
            <person name="Leblanc C."/>
            <person name="Lerouge P."/>
            <person name="Lohr M."/>
            <person name="Lopez P.J."/>
            <person name="Martens C."/>
            <person name="Maumus F."/>
            <person name="Michel G."/>
            <person name="Miranda-Saavedra D."/>
            <person name="Morales J."/>
            <person name="Moreau H."/>
            <person name="Motomura T."/>
            <person name="Nagasato C."/>
            <person name="Napoli C.A."/>
            <person name="Nelson D.R."/>
            <person name="Nyvall-Collen P."/>
            <person name="Peters A.F."/>
            <person name="Pommier C."/>
            <person name="Potin P."/>
            <person name="Poulain J."/>
            <person name="Quesneville H."/>
            <person name="Read B."/>
            <person name="Rensing S.A."/>
            <person name="Ritter A."/>
            <person name="Rousvoal S."/>
            <person name="Samanta M."/>
            <person name="Samson G."/>
            <person name="Schroeder D.C."/>
            <person name="Segurens B."/>
            <person name="Strittmatter M."/>
            <person name="Tonon T."/>
            <person name="Tregear J.W."/>
            <person name="Valentin K."/>
            <person name="von Dassow P."/>
            <person name="Yamagishi T."/>
            <person name="Van de Peer Y."/>
            <person name="Wincker P."/>
        </authorList>
    </citation>
    <scope>NUCLEOTIDE SEQUENCE [LARGE SCALE GENOMIC DNA]</scope>
    <source>
        <strain evidence="4">Ec32 / CCAP1310/4</strain>
    </source>
</reference>
<dbReference type="SUPFAM" id="SSF52058">
    <property type="entry name" value="L domain-like"/>
    <property type="match status" value="1"/>
</dbReference>
<dbReference type="PANTHER" id="PTHR24366">
    <property type="entry name" value="IG(IMMUNOGLOBULIN) AND LRR(LEUCINE RICH REPEAT) DOMAINS"/>
    <property type="match status" value="1"/>
</dbReference>
<dbReference type="InterPro" id="IPR001611">
    <property type="entry name" value="Leu-rich_rpt"/>
</dbReference>
<dbReference type="EMBL" id="FN648201">
    <property type="protein sequence ID" value="CBN79036.1"/>
    <property type="molecule type" value="Genomic_DNA"/>
</dbReference>
<gene>
    <name evidence="3" type="ORF">Esi_0168_0007</name>
</gene>
<evidence type="ECO:0000256" key="1">
    <source>
        <dbReference type="ARBA" id="ARBA00022614"/>
    </source>
</evidence>
<dbReference type="PANTHER" id="PTHR24366:SF96">
    <property type="entry name" value="LEUCINE RICH REPEAT CONTAINING 53"/>
    <property type="match status" value="1"/>
</dbReference>
<accession>D8LGH9</accession>
<keyword evidence="4" id="KW-1185">Reference proteome</keyword>
<dbReference type="Gene3D" id="3.80.10.10">
    <property type="entry name" value="Ribonuclease Inhibitor"/>
    <property type="match status" value="1"/>
</dbReference>
<dbReference type="Pfam" id="PF13855">
    <property type="entry name" value="LRR_8"/>
    <property type="match status" value="1"/>
</dbReference>
<keyword evidence="3" id="KW-0418">Kinase</keyword>
<dbReference type="GO" id="GO:0016301">
    <property type="term" value="F:kinase activity"/>
    <property type="evidence" value="ECO:0007669"/>
    <property type="project" value="UniProtKB-KW"/>
</dbReference>
<dbReference type="AlphaFoldDB" id="D8LGH9"/>
<evidence type="ECO:0000256" key="2">
    <source>
        <dbReference type="ARBA" id="ARBA00022737"/>
    </source>
</evidence>
<dbReference type="STRING" id="2880.D8LGH9"/>
<dbReference type="SMART" id="SM00369">
    <property type="entry name" value="LRR_TYP"/>
    <property type="match status" value="3"/>
</dbReference>
<dbReference type="OrthoDB" id="5985090at2759"/>
<protein>
    <submittedName>
        <fullName evidence="3">Hypothetical leucine rich repeat protein kinase</fullName>
    </submittedName>
</protein>
<dbReference type="EMBL" id="FN649729">
    <property type="protein sequence ID" value="CBN79036.1"/>
    <property type="molecule type" value="Genomic_DNA"/>
</dbReference>
<dbReference type="InterPro" id="IPR003591">
    <property type="entry name" value="Leu-rich_rpt_typical-subtyp"/>
</dbReference>
<keyword evidence="3" id="KW-0808">Transferase</keyword>
<dbReference type="InParanoid" id="D8LGH9"/>
<dbReference type="Proteomes" id="UP000002630">
    <property type="component" value="Linkage Group LG04"/>
</dbReference>
<evidence type="ECO:0000313" key="3">
    <source>
        <dbReference type="EMBL" id="CBN79036.1"/>
    </source>
</evidence>
<dbReference type="InterPro" id="IPR032675">
    <property type="entry name" value="LRR_dom_sf"/>
</dbReference>
<proteinExistence type="predicted"/>
<name>D8LGH9_ECTSI</name>